<feature type="domain" description="Integrase core" evidence="1">
    <location>
        <begin position="105"/>
        <end position="224"/>
    </location>
</feature>
<sequence length="245" mass="28368">MNPMGYSSLTEGNHREDVTREDLIRDYFYGGYTNLEICGILLLRHEIVISIRHLKRILAMMGLRRRMLQNTVEASYAIMEELNGSGSSLGCRGLQRRLLSHGLVVSRLGVPRCIRSDEGTENCIIADIQRAFRWYHDDDMAGEKSFLTGSSPSNQRIERWWLSNKQGGGQFWIEFFSNLEHMGKFSTSDHVQLECLRFCFTKLVQDDLNRCAQEWNQHRIRHTKSAELPGGKPDLMYYLPELYGK</sequence>
<accession>A0A8W8KD48</accession>
<name>A0A8W8KD48_MAGGI</name>
<dbReference type="Pfam" id="PF24764">
    <property type="entry name" value="rva_4"/>
    <property type="match status" value="1"/>
</dbReference>
<evidence type="ECO:0000313" key="2">
    <source>
        <dbReference type="EnsemblMetazoa" id="G22685.1:cds"/>
    </source>
</evidence>
<organism evidence="2 3">
    <name type="scientific">Magallana gigas</name>
    <name type="common">Pacific oyster</name>
    <name type="synonym">Crassostrea gigas</name>
    <dbReference type="NCBI Taxonomy" id="29159"/>
    <lineage>
        <taxon>Eukaryota</taxon>
        <taxon>Metazoa</taxon>
        <taxon>Spiralia</taxon>
        <taxon>Lophotrochozoa</taxon>
        <taxon>Mollusca</taxon>
        <taxon>Bivalvia</taxon>
        <taxon>Autobranchia</taxon>
        <taxon>Pteriomorphia</taxon>
        <taxon>Ostreida</taxon>
        <taxon>Ostreoidea</taxon>
        <taxon>Ostreidae</taxon>
        <taxon>Magallana</taxon>
    </lineage>
</organism>
<dbReference type="EnsemblMetazoa" id="G22685.1">
    <property type="protein sequence ID" value="G22685.1:cds"/>
    <property type="gene ID" value="G22685"/>
</dbReference>
<dbReference type="PANTHER" id="PTHR46791">
    <property type="entry name" value="EXPRESSED PROTEIN"/>
    <property type="match status" value="1"/>
</dbReference>
<keyword evidence="3" id="KW-1185">Reference proteome</keyword>
<dbReference type="InterPro" id="IPR058913">
    <property type="entry name" value="Integrase_dom_put"/>
</dbReference>
<proteinExistence type="predicted"/>
<protein>
    <recommendedName>
        <fullName evidence="1">Integrase core domain-containing protein</fullName>
    </recommendedName>
</protein>
<dbReference type="PANTHER" id="PTHR46791:SF13">
    <property type="entry name" value="CLR5 DOMAIN-CONTAINING PROTEIN"/>
    <property type="match status" value="1"/>
</dbReference>
<evidence type="ECO:0000313" key="3">
    <source>
        <dbReference type="Proteomes" id="UP000005408"/>
    </source>
</evidence>
<dbReference type="AlphaFoldDB" id="A0A8W8KD48"/>
<dbReference type="Proteomes" id="UP000005408">
    <property type="component" value="Unassembled WGS sequence"/>
</dbReference>
<reference evidence="2" key="1">
    <citation type="submission" date="2022-08" db="UniProtKB">
        <authorList>
            <consortium name="EnsemblMetazoa"/>
        </authorList>
    </citation>
    <scope>IDENTIFICATION</scope>
    <source>
        <strain evidence="2">05x7-T-G4-1.051#20</strain>
    </source>
</reference>
<evidence type="ECO:0000259" key="1">
    <source>
        <dbReference type="Pfam" id="PF24764"/>
    </source>
</evidence>